<dbReference type="Gene3D" id="1.10.510.10">
    <property type="entry name" value="Transferase(Phosphotransferase) domain 1"/>
    <property type="match status" value="1"/>
</dbReference>
<evidence type="ECO:0000256" key="3">
    <source>
        <dbReference type="ARBA" id="ARBA00022679"/>
    </source>
</evidence>
<evidence type="ECO:0000313" key="10">
    <source>
        <dbReference type="Proteomes" id="UP000680865"/>
    </source>
</evidence>
<dbReference type="InterPro" id="IPR011009">
    <property type="entry name" value="Kinase-like_dom_sf"/>
</dbReference>
<dbReference type="InterPro" id="IPR008271">
    <property type="entry name" value="Ser/Thr_kinase_AS"/>
</dbReference>
<feature type="region of interest" description="Disordered" evidence="7">
    <location>
        <begin position="238"/>
        <end position="261"/>
    </location>
</feature>
<keyword evidence="5" id="KW-0418">Kinase</keyword>
<keyword evidence="6" id="KW-0067">ATP-binding</keyword>
<keyword evidence="4" id="KW-0547">Nucleotide-binding</keyword>
<keyword evidence="3" id="KW-0808">Transferase</keyword>
<dbReference type="PROSITE" id="PS50011">
    <property type="entry name" value="PROTEIN_KINASE_DOM"/>
    <property type="match status" value="1"/>
</dbReference>
<evidence type="ECO:0000256" key="2">
    <source>
        <dbReference type="ARBA" id="ARBA00022527"/>
    </source>
</evidence>
<evidence type="ECO:0000256" key="1">
    <source>
        <dbReference type="ARBA" id="ARBA00012513"/>
    </source>
</evidence>
<feature type="domain" description="Protein kinase" evidence="8">
    <location>
        <begin position="1"/>
        <end position="238"/>
    </location>
</feature>
<dbReference type="PANTHER" id="PTHR43289">
    <property type="entry name" value="MITOGEN-ACTIVATED PROTEIN KINASE KINASE KINASE 20-RELATED"/>
    <property type="match status" value="1"/>
</dbReference>
<evidence type="ECO:0000256" key="7">
    <source>
        <dbReference type="SAM" id="MobiDB-lite"/>
    </source>
</evidence>
<proteinExistence type="predicted"/>
<organism evidence="9 10">
    <name type="scientific">Winogradskya consettensis</name>
    <dbReference type="NCBI Taxonomy" id="113560"/>
    <lineage>
        <taxon>Bacteria</taxon>
        <taxon>Bacillati</taxon>
        <taxon>Actinomycetota</taxon>
        <taxon>Actinomycetes</taxon>
        <taxon>Micromonosporales</taxon>
        <taxon>Micromonosporaceae</taxon>
        <taxon>Winogradskya</taxon>
    </lineage>
</organism>
<dbReference type="SMART" id="SM00220">
    <property type="entry name" value="S_TKc"/>
    <property type="match status" value="1"/>
</dbReference>
<dbReference type="CDD" id="cd14014">
    <property type="entry name" value="STKc_PknB_like"/>
    <property type="match status" value="1"/>
</dbReference>
<evidence type="ECO:0000256" key="4">
    <source>
        <dbReference type="ARBA" id="ARBA00022741"/>
    </source>
</evidence>
<dbReference type="EC" id="2.7.11.1" evidence="1"/>
<dbReference type="EMBL" id="BOQP01000008">
    <property type="protein sequence ID" value="GIM70961.1"/>
    <property type="molecule type" value="Genomic_DNA"/>
</dbReference>
<dbReference type="Proteomes" id="UP000680865">
    <property type="component" value="Unassembled WGS sequence"/>
</dbReference>
<evidence type="ECO:0000259" key="8">
    <source>
        <dbReference type="PROSITE" id="PS50011"/>
    </source>
</evidence>
<dbReference type="GO" id="GO:0004674">
    <property type="term" value="F:protein serine/threonine kinase activity"/>
    <property type="evidence" value="ECO:0007669"/>
    <property type="project" value="UniProtKB-KW"/>
</dbReference>
<dbReference type="Pfam" id="PF00069">
    <property type="entry name" value="Pkinase"/>
    <property type="match status" value="1"/>
</dbReference>
<reference evidence="9" key="1">
    <citation type="submission" date="2021-03" db="EMBL/GenBank/DDBJ databases">
        <title>Whole genome shotgun sequence of Actinoplanes consettensis NBRC 14913.</title>
        <authorList>
            <person name="Komaki H."/>
            <person name="Tamura T."/>
        </authorList>
    </citation>
    <scope>NUCLEOTIDE SEQUENCE</scope>
    <source>
        <strain evidence="9">NBRC 14913</strain>
    </source>
</reference>
<accession>A0A919VP57</accession>
<keyword evidence="10" id="KW-1185">Reference proteome</keyword>
<dbReference type="SUPFAM" id="SSF56112">
    <property type="entry name" value="Protein kinase-like (PK-like)"/>
    <property type="match status" value="1"/>
</dbReference>
<dbReference type="InterPro" id="IPR000719">
    <property type="entry name" value="Prot_kinase_dom"/>
</dbReference>
<dbReference type="GO" id="GO:0005524">
    <property type="term" value="F:ATP binding"/>
    <property type="evidence" value="ECO:0007669"/>
    <property type="project" value="UniProtKB-KW"/>
</dbReference>
<evidence type="ECO:0000256" key="6">
    <source>
        <dbReference type="ARBA" id="ARBA00022840"/>
    </source>
</evidence>
<feature type="region of interest" description="Disordered" evidence="7">
    <location>
        <begin position="374"/>
        <end position="399"/>
    </location>
</feature>
<dbReference type="PROSITE" id="PS00108">
    <property type="entry name" value="PROTEIN_KINASE_ST"/>
    <property type="match status" value="1"/>
</dbReference>
<name>A0A919VP57_9ACTN</name>
<dbReference type="Gene3D" id="3.30.200.20">
    <property type="entry name" value="Phosphorylase Kinase, domain 1"/>
    <property type="match status" value="1"/>
</dbReference>
<keyword evidence="2" id="KW-0723">Serine/threonine-protein kinase</keyword>
<protein>
    <recommendedName>
        <fullName evidence="1">non-specific serine/threonine protein kinase</fullName>
        <ecNumber evidence="1">2.7.11.1</ecNumber>
    </recommendedName>
</protein>
<evidence type="ECO:0000256" key="5">
    <source>
        <dbReference type="ARBA" id="ARBA00022777"/>
    </source>
</evidence>
<evidence type="ECO:0000313" key="9">
    <source>
        <dbReference type="EMBL" id="GIM70961.1"/>
    </source>
</evidence>
<sequence length="448" mass="46683">MLSAVAAPDPAHLERIRLEARAAAGLQHPHIVEIYDYGEVPGLPGELPVPYVVMELVEGRTLTEVLADGPLPWHAAVRICAQVAAALAAAHASNIVHRDVKPGNIMVTSDGIKLVDFGISAAVGSADETGGELLGTPAYLAPERLDGGPVRPATDVYGLGLLLYRALAGRMPWQATTVTEMVRAHLNAEPAPLPAINGLPRVVTDVLRRCLAKLPGDRPTADEVAQTLGEACGLLPRVPRQTSRGSRKGSPPRFRRWKAQDASAAVAMPRSTYAMHARSTTQAVSVEAAGSASRAGSTTKIMPVVAVACAALQRGHLNEPDGTRVLGESDGTHRTHLLRDAERSGADGTHRTHLLRDAERSGWDGMRELTKTGQQKLSALPAKAASDGRGGSRERSGVRVRAGSVRRAAVGAAAASLALAAALLFVPLASSAAVGGSGRGGTVGRSVR</sequence>
<gene>
    <name evidence="9" type="ORF">Aco04nite_23040</name>
</gene>
<comment type="caution">
    <text evidence="9">The sequence shown here is derived from an EMBL/GenBank/DDBJ whole genome shotgun (WGS) entry which is preliminary data.</text>
</comment>
<dbReference type="PANTHER" id="PTHR43289:SF6">
    <property type="entry name" value="SERINE_THREONINE-PROTEIN KINASE NEKL-3"/>
    <property type="match status" value="1"/>
</dbReference>
<dbReference type="AlphaFoldDB" id="A0A919VP57"/>